<dbReference type="GO" id="GO:0008810">
    <property type="term" value="F:cellulase activity"/>
    <property type="evidence" value="ECO:0007669"/>
    <property type="project" value="InterPro"/>
</dbReference>
<evidence type="ECO:0000256" key="3">
    <source>
        <dbReference type="ARBA" id="ARBA00023277"/>
    </source>
</evidence>
<dbReference type="InterPro" id="IPR004197">
    <property type="entry name" value="Cellulase_Ig-like"/>
</dbReference>
<dbReference type="AlphaFoldDB" id="A0A385SJR7"/>
<dbReference type="Pfam" id="PF00759">
    <property type="entry name" value="Glyco_hydro_9"/>
    <property type="match status" value="1"/>
</dbReference>
<dbReference type="SUPFAM" id="SSF81296">
    <property type="entry name" value="E set domains"/>
    <property type="match status" value="1"/>
</dbReference>
<evidence type="ECO:0000256" key="2">
    <source>
        <dbReference type="ARBA" id="ARBA00022801"/>
    </source>
</evidence>
<dbReference type="InterPro" id="IPR008928">
    <property type="entry name" value="6-hairpin_glycosidase_sf"/>
</dbReference>
<dbReference type="EMBL" id="CP032382">
    <property type="protein sequence ID" value="AYB29630.1"/>
    <property type="molecule type" value="Genomic_DNA"/>
</dbReference>
<dbReference type="GO" id="GO:0000272">
    <property type="term" value="P:polysaccharide catabolic process"/>
    <property type="evidence" value="ECO:0007669"/>
    <property type="project" value="UniProtKB-KW"/>
</dbReference>
<dbReference type="InterPro" id="IPR001701">
    <property type="entry name" value="Glyco_hydro_9"/>
</dbReference>
<keyword evidence="2" id="KW-0378">Hydrolase</keyword>
<evidence type="ECO:0000313" key="8">
    <source>
        <dbReference type="EMBL" id="AYB29630.1"/>
    </source>
</evidence>
<evidence type="ECO:0000256" key="4">
    <source>
        <dbReference type="ARBA" id="ARBA00023295"/>
    </source>
</evidence>
<name>A0A385SJR7_9BACT</name>
<evidence type="ECO:0000259" key="6">
    <source>
        <dbReference type="Pfam" id="PF00759"/>
    </source>
</evidence>
<dbReference type="KEGG" id="chk:D4L85_03085"/>
<organism evidence="8 9">
    <name type="scientific">Chryseolinea soli</name>
    <dbReference type="NCBI Taxonomy" id="2321403"/>
    <lineage>
        <taxon>Bacteria</taxon>
        <taxon>Pseudomonadati</taxon>
        <taxon>Bacteroidota</taxon>
        <taxon>Cytophagia</taxon>
        <taxon>Cytophagales</taxon>
        <taxon>Fulvivirgaceae</taxon>
        <taxon>Chryseolinea</taxon>
    </lineage>
</organism>
<dbReference type="Gene3D" id="2.60.40.10">
    <property type="entry name" value="Immunoglobulins"/>
    <property type="match status" value="1"/>
</dbReference>
<dbReference type="CDD" id="cd02850">
    <property type="entry name" value="E_set_Cellulase_N"/>
    <property type="match status" value="1"/>
</dbReference>
<keyword evidence="4" id="KW-0326">Glycosidase</keyword>
<dbReference type="SUPFAM" id="SSF48208">
    <property type="entry name" value="Six-hairpin glycosidases"/>
    <property type="match status" value="1"/>
</dbReference>
<keyword evidence="5" id="KW-0624">Polysaccharide degradation</keyword>
<feature type="domain" description="Cellulase Ig-like" evidence="7">
    <location>
        <begin position="267"/>
        <end position="338"/>
    </location>
</feature>
<evidence type="ECO:0000256" key="5">
    <source>
        <dbReference type="ARBA" id="ARBA00023326"/>
    </source>
</evidence>
<evidence type="ECO:0000259" key="7">
    <source>
        <dbReference type="Pfam" id="PF02927"/>
    </source>
</evidence>
<keyword evidence="3" id="KW-0119">Carbohydrate metabolism</keyword>
<evidence type="ECO:0000313" key="9">
    <source>
        <dbReference type="Proteomes" id="UP000266183"/>
    </source>
</evidence>
<comment type="similarity">
    <text evidence="1">Belongs to the glycosyl hydrolase 9 (cellulase E) family.</text>
</comment>
<accession>A0A385SJR7</accession>
<dbReference type="Gene3D" id="1.50.10.10">
    <property type="match status" value="1"/>
</dbReference>
<keyword evidence="9" id="KW-1185">Reference proteome</keyword>
<dbReference type="PANTHER" id="PTHR22298">
    <property type="entry name" value="ENDO-1,4-BETA-GLUCANASE"/>
    <property type="match status" value="1"/>
</dbReference>
<dbReference type="Proteomes" id="UP000266183">
    <property type="component" value="Chromosome"/>
</dbReference>
<dbReference type="InterPro" id="IPR012341">
    <property type="entry name" value="6hp_glycosidase-like_sf"/>
</dbReference>
<dbReference type="InterPro" id="IPR013783">
    <property type="entry name" value="Ig-like_fold"/>
</dbReference>
<gene>
    <name evidence="8" type="ORF">D4L85_03085</name>
</gene>
<proteinExistence type="inferred from homology"/>
<evidence type="ECO:0000256" key="1">
    <source>
        <dbReference type="ARBA" id="ARBA00007072"/>
    </source>
</evidence>
<protein>
    <submittedName>
        <fullName evidence="8">Uncharacterized protein</fullName>
    </submittedName>
</protein>
<sequence length="988" mass="110440">MRSAISTFLNIFDHNRIMKLKISLLLAAVALLAFQFIREPMVANFKDSASYRWLNKTVLNSRVLDDMEDLQHWHSFTTAGGEVVDARKVIKIVDASASAATIQLTKERTHHGNQSLLMTTPTRLEGPAPTSGRGWGRSGVRRHFPDEDWSSFNRISIWIYPNLPGFYTTALDFRLYNDGVEKLPALFGQEGETSLILRNHEWNHIVWEIGNVARDKVTSFEMSYGLSGNTPDEADTIQFYFDQLELERVDPDKIEGWDVWPGRISYSHTGYQTGAQKTAVANNIKATDFKLIDQTNGEIVLTKPIANVSSHIGSFQVMDFSEVRRPGSYILQAGEVTSQPFRIDADVYERTLWKALNFFYAERCGAEIPGVHGVCHRDWTCVHGDKRMIINGGWHDAGDLTQGIENTGEITYGLFSLAEQLKLRGDHPDLYERVLEEARWGLDWVTKTSFGDGYRNGGSISSRRTNNIMGDFDDIAATARNSPMTNFQAAAVEAIAARVVKDSDERLSKFALKMAEADWNFAVAGMANVKPSKEIWRGSFDSDNVQHELASQAIIASIDLWKATGNKKYADKATELSAVITDSQQRKRTDWDTPMTGFFYTTTAKERILHYCHRGREQGPTLALTALCDAFPDHADWMKWYASVTLYSEYLKTISQYTAPYGVLPASVYTDDEYINVPESRKESFRKQVLNGVPLGKGHYLRLFPVWMDYRGHFGTILPQAQALASAAHLRGDLPAAQLSQHQLEWIIGRNPFSQSTMWGEGYDFAPIYTPSSGDMVGGLPVGIQSRGDADAPYWPVQNTWTYKEIWVHPVARWVWLLKDLAGPSLVEGQADGPVNFKESTTGQVIPVLPDRATGHFRIFLPEGKYTITGSGPGQTQTFLPGGSYQLDLRTAHALSVELSSKTSKGEVILTLKARGNGPHKFSIRVDNLTLPGSAKEINLKPGATGSLEWRGRITSADTPWVAVIVPDNDMSLRKEIRGAAWETVTPR</sequence>
<dbReference type="Pfam" id="PF02927">
    <property type="entry name" value="CelD_N"/>
    <property type="match status" value="1"/>
</dbReference>
<dbReference type="InterPro" id="IPR014756">
    <property type="entry name" value="Ig_E-set"/>
</dbReference>
<feature type="domain" description="Glycoside hydrolase family 9" evidence="6">
    <location>
        <begin position="348"/>
        <end position="764"/>
    </location>
</feature>
<reference evidence="9" key="1">
    <citation type="submission" date="2018-09" db="EMBL/GenBank/DDBJ databases">
        <title>Chryseolinea sp. KIS68-18 isolated from soil.</title>
        <authorList>
            <person name="Weon H.-Y."/>
            <person name="Kwon S.-W."/>
            <person name="Lee S.A."/>
        </authorList>
    </citation>
    <scope>NUCLEOTIDE SEQUENCE [LARGE SCALE GENOMIC DNA]</scope>
    <source>
        <strain evidence="9">KIS68-18</strain>
    </source>
</reference>